<dbReference type="KEGG" id="aali:118457689"/>
<dbReference type="GeneID" id="118457689"/>
<keyword evidence="2" id="KW-1185">Reference proteome</keyword>
<dbReference type="Pfam" id="PF16064">
    <property type="entry name" value="DUF4806"/>
    <property type="match status" value="1"/>
</dbReference>
<sequence>MSHCMRCSKLEIELEIANKTISILNEAYDELNKKYASIVGLPKQSVSSDGGIETLESLIEQVTQKEQNIPEQPEYTFDPVDSFEDLERLEANASSEEFVRVVRSNFAKQLKSLKNEGGASICYHVIDQFFSRPFLTGCSWTGAAKNRAGTEKYITKIPLAAFPNTIQLFYLIVNDLDPRYTFEKVEKFVRNCCCHAVQRSQRKVVKVSTPRVKVKKKNATNHSVAAPQHQAQPQELNLIHQDYEILQNDYIQQECEISENSLIQQPREEVQNHFELQHCEDDQNSLIQHQSEVPPNSLILHQCDLDQHNLIQPHMEASDNNVIHISFSMLP</sequence>
<evidence type="ECO:0000313" key="1">
    <source>
        <dbReference type="EnsemblMetazoa" id="AALB014021-PA"/>
    </source>
</evidence>
<proteinExistence type="predicted"/>
<accession>A0A182FWH5</accession>
<reference evidence="1 2" key="1">
    <citation type="journal article" date="2017" name="G3 (Bethesda)">
        <title>The Physical Genome Mapping of Anopheles albimanus Corrected Scaffold Misassemblies and Identified Interarm Rearrangements in Genus Anopheles.</title>
        <authorList>
            <person name="Artemov G.N."/>
            <person name="Peery A.N."/>
            <person name="Jiang X."/>
            <person name="Tu Z."/>
            <person name="Stegniy V.N."/>
            <person name="Sharakhova M.V."/>
            <person name="Sharakhov I.V."/>
        </authorList>
    </citation>
    <scope>NUCLEOTIDE SEQUENCE [LARGE SCALE GENOMIC DNA]</scope>
    <source>
        <strain evidence="1 2">ALBI9_A</strain>
    </source>
</reference>
<name>A0A182FWH5_ANOAL</name>
<evidence type="ECO:0000313" key="2">
    <source>
        <dbReference type="Proteomes" id="UP000069272"/>
    </source>
</evidence>
<dbReference type="VEuPathDB" id="VectorBase:AALB014021"/>
<reference evidence="1" key="2">
    <citation type="submission" date="2022-08" db="UniProtKB">
        <authorList>
            <consortium name="EnsemblMetazoa"/>
        </authorList>
    </citation>
    <scope>IDENTIFICATION</scope>
    <source>
        <strain evidence="1">STECLA/ALBI9_A</strain>
    </source>
</reference>
<dbReference type="InterPro" id="IPR032071">
    <property type="entry name" value="DUF4806"/>
</dbReference>
<dbReference type="EnsemblMetazoa" id="AALB014021-RA">
    <property type="protein sequence ID" value="AALB014021-PA"/>
    <property type="gene ID" value="AALB014021"/>
</dbReference>
<dbReference type="RefSeq" id="XP_035775353.1">
    <property type="nucleotide sequence ID" value="XM_035919460.1"/>
</dbReference>
<dbReference type="RefSeq" id="XP_035775352.1">
    <property type="nucleotide sequence ID" value="XM_035919459.1"/>
</dbReference>
<dbReference type="VEuPathDB" id="VectorBase:AALB20_031732"/>
<organism evidence="1 2">
    <name type="scientific">Anopheles albimanus</name>
    <name type="common">New world malaria mosquito</name>
    <dbReference type="NCBI Taxonomy" id="7167"/>
    <lineage>
        <taxon>Eukaryota</taxon>
        <taxon>Metazoa</taxon>
        <taxon>Ecdysozoa</taxon>
        <taxon>Arthropoda</taxon>
        <taxon>Hexapoda</taxon>
        <taxon>Insecta</taxon>
        <taxon>Pterygota</taxon>
        <taxon>Neoptera</taxon>
        <taxon>Endopterygota</taxon>
        <taxon>Diptera</taxon>
        <taxon>Nematocera</taxon>
        <taxon>Culicoidea</taxon>
        <taxon>Culicidae</taxon>
        <taxon>Anophelinae</taxon>
        <taxon>Anopheles</taxon>
    </lineage>
</organism>
<protein>
    <submittedName>
        <fullName evidence="1">DUF4806 domain-containing protein</fullName>
    </submittedName>
</protein>
<dbReference type="Proteomes" id="UP000069272">
    <property type="component" value="Chromosome 2L"/>
</dbReference>
<dbReference type="AlphaFoldDB" id="A0A182FWH5"/>
<dbReference type="OrthoDB" id="7736237at2759"/>